<sequence>MFDLHTHTTFSDGVLIPAESCRRAKVAGYQGIAITDHADESNFLFILEKQLKFKEDFNKSSKDFKVIVGLEFTHVLPDHIGRMTEIARKNGADIILVHGETIVEPVDFGTNRSAIEAKVDILAHPGLISDEDASLAAKYGVHLEITTRKGHSLTNAYVAMMAKRYGCKLVIDNDFHAPGDYVSLEMAEKILKGAGLNDHEINEVFLNNKKLFFEKGGFGE</sequence>
<dbReference type="SMART" id="SM00481">
    <property type="entry name" value="POLIIIAc"/>
    <property type="match status" value="1"/>
</dbReference>
<gene>
    <name evidence="2" type="ORF">C0187_00355</name>
</gene>
<reference evidence="2 3" key="1">
    <citation type="submission" date="2018-01" db="EMBL/GenBank/DDBJ databases">
        <title>Metagenomic assembled genomes from two thermal pools in the Uzon Caldera, Kamchatka, Russia.</title>
        <authorList>
            <person name="Wilkins L."/>
            <person name="Ettinger C."/>
        </authorList>
    </citation>
    <scope>NUCLEOTIDE SEQUENCE [LARGE SCALE GENOMIC DNA]</scope>
    <source>
        <strain evidence="2">ZAV-05</strain>
    </source>
</reference>
<evidence type="ECO:0000313" key="3">
    <source>
        <dbReference type="Proteomes" id="UP000242881"/>
    </source>
</evidence>
<dbReference type="GO" id="GO:0005829">
    <property type="term" value="C:cytosol"/>
    <property type="evidence" value="ECO:0007669"/>
    <property type="project" value="TreeGrafter"/>
</dbReference>
<protein>
    <submittedName>
        <fullName evidence="2">PHP domain-containing protein</fullName>
    </submittedName>
</protein>
<dbReference type="Gene3D" id="3.20.20.140">
    <property type="entry name" value="Metal-dependent hydrolases"/>
    <property type="match status" value="1"/>
</dbReference>
<dbReference type="NCBIfam" id="NF004981">
    <property type="entry name" value="PRK06361.1"/>
    <property type="match status" value="1"/>
</dbReference>
<name>A0A2J6WRL1_9BACT</name>
<dbReference type="EMBL" id="PNIN01000005">
    <property type="protein sequence ID" value="PMP73000.1"/>
    <property type="molecule type" value="Genomic_DNA"/>
</dbReference>
<dbReference type="InterPro" id="IPR050243">
    <property type="entry name" value="PHP_phosphatase"/>
</dbReference>
<dbReference type="PANTHER" id="PTHR36928">
    <property type="entry name" value="PHOSPHATASE YCDX-RELATED"/>
    <property type="match status" value="1"/>
</dbReference>
<feature type="domain" description="Polymerase/histidinol phosphatase N-terminal" evidence="1">
    <location>
        <begin position="2"/>
        <end position="76"/>
    </location>
</feature>
<dbReference type="SUPFAM" id="SSF89550">
    <property type="entry name" value="PHP domain-like"/>
    <property type="match status" value="1"/>
</dbReference>
<evidence type="ECO:0000259" key="1">
    <source>
        <dbReference type="SMART" id="SM00481"/>
    </source>
</evidence>
<dbReference type="PANTHER" id="PTHR36928:SF1">
    <property type="entry name" value="PHOSPHATASE YCDX-RELATED"/>
    <property type="match status" value="1"/>
</dbReference>
<accession>A0A2J6WRL1</accession>
<dbReference type="GO" id="GO:0008270">
    <property type="term" value="F:zinc ion binding"/>
    <property type="evidence" value="ECO:0007669"/>
    <property type="project" value="TreeGrafter"/>
</dbReference>
<dbReference type="InterPro" id="IPR003141">
    <property type="entry name" value="Pol/His_phosphatase_N"/>
</dbReference>
<dbReference type="RefSeq" id="WP_424604532.1">
    <property type="nucleotide sequence ID" value="NZ_JBNAVA010000001.1"/>
</dbReference>
<dbReference type="GO" id="GO:0042578">
    <property type="term" value="F:phosphoric ester hydrolase activity"/>
    <property type="evidence" value="ECO:0007669"/>
    <property type="project" value="TreeGrafter"/>
</dbReference>
<organism evidence="2 3">
    <name type="scientific">Calditerrivibrio nitroreducens</name>
    <dbReference type="NCBI Taxonomy" id="477976"/>
    <lineage>
        <taxon>Bacteria</taxon>
        <taxon>Pseudomonadati</taxon>
        <taxon>Deferribacterota</taxon>
        <taxon>Deferribacteres</taxon>
        <taxon>Deferribacterales</taxon>
        <taxon>Calditerrivibrionaceae</taxon>
    </lineage>
</organism>
<proteinExistence type="predicted"/>
<comment type="caution">
    <text evidence="2">The sequence shown here is derived from an EMBL/GenBank/DDBJ whole genome shotgun (WGS) entry which is preliminary data.</text>
</comment>
<dbReference type="InterPro" id="IPR016195">
    <property type="entry name" value="Pol/histidinol_Pase-like"/>
</dbReference>
<dbReference type="AlphaFoldDB" id="A0A2J6WRL1"/>
<evidence type="ECO:0000313" key="2">
    <source>
        <dbReference type="EMBL" id="PMP73000.1"/>
    </source>
</evidence>
<dbReference type="InterPro" id="IPR004013">
    <property type="entry name" value="PHP_dom"/>
</dbReference>
<dbReference type="Pfam" id="PF02811">
    <property type="entry name" value="PHP"/>
    <property type="match status" value="1"/>
</dbReference>
<dbReference type="Proteomes" id="UP000242881">
    <property type="component" value="Unassembled WGS sequence"/>
</dbReference>